<dbReference type="AlphaFoldDB" id="A0A1E5VFC5"/>
<evidence type="ECO:0000256" key="1">
    <source>
        <dbReference type="SAM" id="MobiDB-lite"/>
    </source>
</evidence>
<evidence type="ECO:0000313" key="2">
    <source>
        <dbReference type="EMBL" id="OEL23830.1"/>
    </source>
</evidence>
<name>A0A1E5VFC5_9POAL</name>
<accession>A0A1E5VFC5</accession>
<feature type="region of interest" description="Disordered" evidence="1">
    <location>
        <begin position="1"/>
        <end position="21"/>
    </location>
</feature>
<organism evidence="2 3">
    <name type="scientific">Dichanthelium oligosanthes</name>
    <dbReference type="NCBI Taxonomy" id="888268"/>
    <lineage>
        <taxon>Eukaryota</taxon>
        <taxon>Viridiplantae</taxon>
        <taxon>Streptophyta</taxon>
        <taxon>Embryophyta</taxon>
        <taxon>Tracheophyta</taxon>
        <taxon>Spermatophyta</taxon>
        <taxon>Magnoliopsida</taxon>
        <taxon>Liliopsida</taxon>
        <taxon>Poales</taxon>
        <taxon>Poaceae</taxon>
        <taxon>PACMAD clade</taxon>
        <taxon>Panicoideae</taxon>
        <taxon>Panicodae</taxon>
        <taxon>Paniceae</taxon>
        <taxon>Dichantheliinae</taxon>
        <taxon>Dichanthelium</taxon>
    </lineage>
</organism>
<evidence type="ECO:0000313" key="3">
    <source>
        <dbReference type="Proteomes" id="UP000095767"/>
    </source>
</evidence>
<dbReference type="OrthoDB" id="6425924at2759"/>
<gene>
    <name evidence="2" type="ORF">BAE44_0015151</name>
</gene>
<protein>
    <submittedName>
        <fullName evidence="2">Uncharacterized protein</fullName>
    </submittedName>
</protein>
<keyword evidence="3" id="KW-1185">Reference proteome</keyword>
<comment type="caution">
    <text evidence="2">The sequence shown here is derived from an EMBL/GenBank/DDBJ whole genome shotgun (WGS) entry which is preliminary data.</text>
</comment>
<dbReference type="Proteomes" id="UP000095767">
    <property type="component" value="Unassembled WGS sequence"/>
</dbReference>
<dbReference type="Gene3D" id="2.30.30.100">
    <property type="match status" value="1"/>
</dbReference>
<reference evidence="2 3" key="1">
    <citation type="submission" date="2016-09" db="EMBL/GenBank/DDBJ databases">
        <title>The draft genome of Dichanthelium oligosanthes: A C3 panicoid grass species.</title>
        <authorList>
            <person name="Studer A.J."/>
            <person name="Schnable J.C."/>
            <person name="Brutnell T.P."/>
        </authorList>
    </citation>
    <scope>NUCLEOTIDE SEQUENCE [LARGE SCALE GENOMIC DNA]</scope>
    <source>
        <strain evidence="3">cv. Kellogg 1175</strain>
        <tissue evidence="2">Leaf</tissue>
    </source>
</reference>
<dbReference type="EMBL" id="LWDX02041508">
    <property type="protein sequence ID" value="OEL23830.1"/>
    <property type="molecule type" value="Genomic_DNA"/>
</dbReference>
<feature type="region of interest" description="Disordered" evidence="1">
    <location>
        <begin position="38"/>
        <end position="59"/>
    </location>
</feature>
<proteinExistence type="predicted"/>
<dbReference type="STRING" id="888268.A0A1E5VFC5"/>
<sequence>MTLSGFASEPPTSPTTPPSMMSLSLGIPVKLLHEAAGHVVTRRAQDRRGLPRRHGRDGKVSQLEHVFIRESRVRFMIIPDMLTRPRLGVKAQLLGSAAAVRSPCVEWRR</sequence>